<dbReference type="InterPro" id="IPR001846">
    <property type="entry name" value="VWF_type-D"/>
</dbReference>
<dbReference type="InterPro" id="IPR009030">
    <property type="entry name" value="Growth_fac_rcpt_cys_sf"/>
</dbReference>
<dbReference type="InterPro" id="IPR026823">
    <property type="entry name" value="cEGF"/>
</dbReference>
<dbReference type="GO" id="GO:0007160">
    <property type="term" value="P:cell-matrix adhesion"/>
    <property type="evidence" value="ECO:0007669"/>
    <property type="project" value="InterPro"/>
</dbReference>
<feature type="domain" description="EGF-like" evidence="20">
    <location>
        <begin position="2453"/>
        <end position="2493"/>
    </location>
</feature>
<evidence type="ECO:0000256" key="10">
    <source>
        <dbReference type="ARBA" id="ARBA00023136"/>
    </source>
</evidence>
<evidence type="ECO:0000256" key="17">
    <source>
        <dbReference type="SAM" id="MobiDB-lite"/>
    </source>
</evidence>
<keyword evidence="16" id="KW-0175">Coiled coil</keyword>
<evidence type="ECO:0000256" key="13">
    <source>
        <dbReference type="PROSITE-ProRule" id="PRU00076"/>
    </source>
</evidence>
<dbReference type="InterPro" id="IPR013032">
    <property type="entry name" value="EGF-like_CS"/>
</dbReference>
<feature type="domain" description="SEA" evidence="19">
    <location>
        <begin position="2824"/>
        <end position="2939"/>
    </location>
</feature>
<dbReference type="Pfam" id="PF12662">
    <property type="entry name" value="cEGF"/>
    <property type="match status" value="2"/>
</dbReference>
<keyword evidence="12" id="KW-0325">Glycoprotein</keyword>
<evidence type="ECO:0000256" key="2">
    <source>
        <dbReference type="ARBA" id="ARBA00004613"/>
    </source>
</evidence>
<evidence type="ECO:0000259" key="20">
    <source>
        <dbReference type="PROSITE" id="PS50026"/>
    </source>
</evidence>
<feature type="domain" description="EGF-like" evidence="20">
    <location>
        <begin position="1740"/>
        <end position="1778"/>
    </location>
</feature>
<dbReference type="SMART" id="SM00539">
    <property type="entry name" value="NIDO"/>
    <property type="match status" value="1"/>
</dbReference>
<dbReference type="InterPro" id="IPR049883">
    <property type="entry name" value="NOTCH1_EGF-like"/>
</dbReference>
<dbReference type="Pfam" id="PF06119">
    <property type="entry name" value="NIDO"/>
    <property type="match status" value="1"/>
</dbReference>
<dbReference type="GO" id="GO:0005509">
    <property type="term" value="F:calcium ion binding"/>
    <property type="evidence" value="ECO:0007669"/>
    <property type="project" value="InterPro"/>
</dbReference>
<dbReference type="PROSITE" id="PS01187">
    <property type="entry name" value="EGF_CA"/>
    <property type="match status" value="9"/>
</dbReference>
<keyword evidence="10 18" id="KW-0472">Membrane</keyword>
<feature type="domain" description="VWFD" evidence="24">
    <location>
        <begin position="121"/>
        <end position="293"/>
    </location>
</feature>
<dbReference type="FunFam" id="2.10.25.10:FF:000038">
    <property type="entry name" value="Fibrillin 2"/>
    <property type="match status" value="14"/>
</dbReference>
<evidence type="ECO:0000259" key="24">
    <source>
        <dbReference type="PROSITE" id="PS51233"/>
    </source>
</evidence>
<organism evidence="25 26">
    <name type="scientific">Holothuria leucospilota</name>
    <name type="common">Black long sea cucumber</name>
    <name type="synonym">Mertensiothuria leucospilota</name>
    <dbReference type="NCBI Taxonomy" id="206669"/>
    <lineage>
        <taxon>Eukaryota</taxon>
        <taxon>Metazoa</taxon>
        <taxon>Echinodermata</taxon>
        <taxon>Eleutherozoa</taxon>
        <taxon>Echinozoa</taxon>
        <taxon>Holothuroidea</taxon>
        <taxon>Aspidochirotacea</taxon>
        <taxon>Aspidochirotida</taxon>
        <taxon>Holothuriidae</taxon>
        <taxon>Holothuria</taxon>
    </lineage>
</organism>
<dbReference type="CDD" id="cd19941">
    <property type="entry name" value="TIL"/>
    <property type="match status" value="1"/>
</dbReference>
<feature type="domain" description="AMOP" evidence="21">
    <location>
        <begin position="1053"/>
        <end position="1217"/>
    </location>
</feature>
<dbReference type="PROSITE" id="PS50026">
    <property type="entry name" value="EGF_3"/>
    <property type="match status" value="23"/>
</dbReference>
<dbReference type="SUPFAM" id="SSF57535">
    <property type="entry name" value="Complement control module/SCR domain"/>
    <property type="match status" value="2"/>
</dbReference>
<feature type="domain" description="EGF-like" evidence="20">
    <location>
        <begin position="2322"/>
        <end position="2365"/>
    </location>
</feature>
<keyword evidence="4 13" id="KW-0245">EGF-like domain</keyword>
<feature type="disulfide bond" evidence="13">
    <location>
        <begin position="2588"/>
        <end position="2605"/>
    </location>
</feature>
<reference evidence="25" key="1">
    <citation type="submission" date="2021-10" db="EMBL/GenBank/DDBJ databases">
        <title>Tropical sea cucumber genome reveals ecological adaptation and Cuvierian tubules defense mechanism.</title>
        <authorList>
            <person name="Chen T."/>
        </authorList>
    </citation>
    <scope>NUCLEOTIDE SEQUENCE</scope>
    <source>
        <strain evidence="25">Nanhai2018</strain>
        <tissue evidence="25">Muscle</tissue>
    </source>
</reference>
<evidence type="ECO:0000259" key="21">
    <source>
        <dbReference type="PROSITE" id="PS50856"/>
    </source>
</evidence>
<keyword evidence="7" id="KW-0677">Repeat</keyword>
<feature type="disulfide bond" evidence="13">
    <location>
        <begin position="1919"/>
        <end position="1936"/>
    </location>
</feature>
<evidence type="ECO:0000256" key="1">
    <source>
        <dbReference type="ARBA" id="ARBA00004370"/>
    </source>
</evidence>
<dbReference type="FunFam" id="2.10.25.10:FF:000240">
    <property type="entry name" value="Vitamin K-dependent protein S"/>
    <property type="match status" value="2"/>
</dbReference>
<dbReference type="PANTHER" id="PTHR24039">
    <property type="entry name" value="FIBRILLIN-RELATED"/>
    <property type="match status" value="1"/>
</dbReference>
<dbReference type="PROSITE" id="PS50856">
    <property type="entry name" value="AMOP"/>
    <property type="match status" value="1"/>
</dbReference>
<keyword evidence="9 18" id="KW-1133">Transmembrane helix</keyword>
<feature type="domain" description="EGF-like" evidence="20">
    <location>
        <begin position="1951"/>
        <end position="1992"/>
    </location>
</feature>
<dbReference type="PROSITE" id="PS50923">
    <property type="entry name" value="SUSHI"/>
    <property type="match status" value="1"/>
</dbReference>
<dbReference type="Pfam" id="PF07645">
    <property type="entry name" value="EGF_CA"/>
    <property type="match status" value="9"/>
</dbReference>
<feature type="domain" description="EGF-like" evidence="20">
    <location>
        <begin position="718"/>
        <end position="754"/>
    </location>
</feature>
<evidence type="ECO:0000256" key="7">
    <source>
        <dbReference type="ARBA" id="ARBA00022737"/>
    </source>
</evidence>
<dbReference type="Pfam" id="PF12661">
    <property type="entry name" value="hEGF"/>
    <property type="match status" value="2"/>
</dbReference>
<dbReference type="InterPro" id="IPR024731">
    <property type="entry name" value="NELL2-like_EGF"/>
</dbReference>
<evidence type="ECO:0000256" key="15">
    <source>
        <dbReference type="PROSITE-ProRule" id="PRU00302"/>
    </source>
</evidence>
<dbReference type="SUPFAM" id="SSF57424">
    <property type="entry name" value="LDL receptor-like module"/>
    <property type="match status" value="1"/>
</dbReference>
<feature type="domain" description="EGF-like" evidence="20">
    <location>
        <begin position="2579"/>
        <end position="2619"/>
    </location>
</feature>
<proteinExistence type="predicted"/>
<dbReference type="InterPro" id="IPR036055">
    <property type="entry name" value="LDL_receptor-like_sf"/>
</dbReference>
<dbReference type="SUPFAM" id="SSF57184">
    <property type="entry name" value="Growth factor receptor domain"/>
    <property type="match status" value="8"/>
</dbReference>
<feature type="domain" description="EGF-like" evidence="20">
    <location>
        <begin position="2540"/>
        <end position="2576"/>
    </location>
</feature>
<dbReference type="PROSITE" id="PS51233">
    <property type="entry name" value="VWFD"/>
    <property type="match status" value="2"/>
</dbReference>
<dbReference type="SMART" id="SM00032">
    <property type="entry name" value="CCP"/>
    <property type="match status" value="2"/>
</dbReference>
<dbReference type="OrthoDB" id="4405280at2759"/>
<feature type="domain" description="EGF-like" evidence="20">
    <location>
        <begin position="2412"/>
        <end position="2452"/>
    </location>
</feature>
<dbReference type="SMART" id="SM00192">
    <property type="entry name" value="LDLa"/>
    <property type="match status" value="2"/>
</dbReference>
<dbReference type="SMART" id="SM00216">
    <property type="entry name" value="VWD"/>
    <property type="match status" value="2"/>
</dbReference>
<dbReference type="SUPFAM" id="SSF57567">
    <property type="entry name" value="Serine protease inhibitors"/>
    <property type="match status" value="1"/>
</dbReference>
<dbReference type="FunFam" id="2.10.25.10:FF:000014">
    <property type="entry name" value="Latent-transforming growth factor beta-binding protein 3"/>
    <property type="match status" value="2"/>
</dbReference>
<dbReference type="Pfam" id="PF01826">
    <property type="entry name" value="TIL"/>
    <property type="match status" value="1"/>
</dbReference>
<dbReference type="PROSITE" id="PS50024">
    <property type="entry name" value="SEA"/>
    <property type="match status" value="1"/>
</dbReference>
<evidence type="ECO:0000256" key="5">
    <source>
        <dbReference type="ARBA" id="ARBA00022692"/>
    </source>
</evidence>
<dbReference type="PROSITE" id="PS00022">
    <property type="entry name" value="EGF_1"/>
    <property type="match status" value="3"/>
</dbReference>
<evidence type="ECO:0000256" key="16">
    <source>
        <dbReference type="SAM" id="Coils"/>
    </source>
</evidence>
<dbReference type="PROSITE" id="PS00010">
    <property type="entry name" value="ASX_HYDROXYL"/>
    <property type="match status" value="22"/>
</dbReference>
<evidence type="ECO:0000256" key="6">
    <source>
        <dbReference type="ARBA" id="ARBA00022729"/>
    </source>
</evidence>
<dbReference type="InterPro" id="IPR000152">
    <property type="entry name" value="EGF-type_Asp/Asn_hydroxyl_site"/>
</dbReference>
<feature type="domain" description="EGF-like" evidence="20">
    <location>
        <begin position="1866"/>
        <end position="1907"/>
    </location>
</feature>
<dbReference type="CDD" id="cd00112">
    <property type="entry name" value="LDLa"/>
    <property type="match status" value="1"/>
</dbReference>
<evidence type="ECO:0000259" key="23">
    <source>
        <dbReference type="PROSITE" id="PS51220"/>
    </source>
</evidence>
<feature type="domain" description="EGF-like" evidence="20">
    <location>
        <begin position="756"/>
        <end position="795"/>
    </location>
</feature>
<dbReference type="GO" id="GO:0005576">
    <property type="term" value="C:extracellular region"/>
    <property type="evidence" value="ECO:0007669"/>
    <property type="project" value="UniProtKB-SubCell"/>
</dbReference>
<evidence type="ECO:0000313" key="25">
    <source>
        <dbReference type="EMBL" id="KAJ8038782.1"/>
    </source>
</evidence>
<dbReference type="InterPro" id="IPR035976">
    <property type="entry name" value="Sushi/SCR/CCP_sf"/>
</dbReference>
<feature type="domain" description="EGF-like" evidence="20">
    <location>
        <begin position="1825"/>
        <end position="1865"/>
    </location>
</feature>
<sequence length="3283" mass="358007">MDPVTFFPIHSTKTFTAIQNQTYLSTDSIRTQNNTNLGTQNPTTAPDPESIVTTAGIMPGNSTTQVQILGATTEETQSTTAAATVIVTIEETTVRDMSTVDVTPAATTVGITTPLPIPELVTCRTCGDPHYHSFDGRIFDYRGSCEYKIASDCRSDVPMFEVRAENGIIPGTSLASVISVTVIVGDTVVFLEKGGAVVVNDVTVTLPMIVPGVVKIRTAGTFTIVQTLFEVVVQYDHQSYVSVSVSDMFFEQLCGMCGNFNNLATDDLTGASGTVQSVQNFGNSYITNPSECNDLAVPVANPCLNASAQVNLDAESFCSLLQNTSGEFADCITANPSVALTYFENCKFDYCGTSPDTEGSCSVILAFASFCRENEFSVGNWRSDSQCSVVCGANSTFDALGDPCPESCTSMLVPSLLNECDNTATVEGCQCDAGFVLEGTECVLPTSCGCILDGFYAPVGLVFQTSDCSQECSCNGYDDLTCRNITCDMNAICSPTGCECLDGYAGDGFTCTRICSEEEFTCQDSTCIDKSFVCDLFPDCPDFSDEFEALCCDELGSQDHCPKPSFFRCPAGGLYIPVSYLCDDYTYDCSDNYDESEELCTDLCFPPMDMPNGYYTPIYNLYRQNDTITFFCEPGYTLVGTSQRVCDGFDFGAEAFPECYQDCNLPTAPQFSTFNNTDNTHGSVISLVCDEFYELETPGSYIVCNNGTLIGDLSTCMLIDQCESDPCANNGTCVNDIGFFTCFCVDGWTGLTCEDNVDECAGDNDCHQNATCVDTEGSYFCFCNEGFTGDGFYCREIRLFPFGDDQMDERLTLTAEAADQSAGESGEREQISRTFVPPAGFPIGDNFYYSLYFMDNGIVVFINENAEKFGFPNPYPDGFDGTQTLVAVTPFWTDSDLASSDTGEVFYQVYERSDSNTVNQTVVLDDVDERIRNFDPDFPQFNSTWVLVVTWFEIPSFVSTTDTNTFQVGLATDGTFSFALFNYEQDQMLWNTAALANTNLIIGYNTGTGTYVNAQLENPPFSSLAAKFTPDQFVGNTGLGGRWIYRLEANNDTTVNPKQYCLDWYNLQPPHEEWSRFLGTCPCTFGQGGNDNSFRQPRNRRQVSVASSNSNRRLSQEVLAQIQERLDSGESFCLQTAISPSGNGAGMTCCYRGDGSLIEGFGTPLESSFIERFQFRFGLDSNILLLISYLLQDYFPRSACCDLSRDPFFCDLYTEKRPAGSCIGYLPPRTSWVIGDPHFTTLDGYQYTFNGLGDYQVALIYSDGVVVYDIQGRTKQIVNENTGELADATYFDAFAIMRVNGSEITFTLSENGTDFNVTDNGQELNKTALLEGDLAGDGYVMSAVDDDLTKIMVVFVDMSAVVQLSVGLLDLLIQLPEQYEGNTRGLVGVWNGDVSDDFVFPNETLLQPSGADGNYTEQDFFNFGESWKVSEEDSLFDTIISRRRRQVAVGSGFQPRFLSDLVSDFETNNPTFLASARSTCGANNQCLFDSLAAENENLGAATKEMQETNEQNERVLENFPPNITADSTIIATLGELFYYQVDATDPEGSMVSYSLLFDNITANVSSDGLVVWNPVSLDQVSLVVQASDVEGALSAVQPTLIVCNCQNNGTCQENIFTEDSNVVANKFAVATCACTEAWTGDFCEDDFNACLDDPCFPGITCFDNEAPLTGNRCGDGTCPEGLIGDGFKCFDLDECVAYANRSEEDGGPACQQICENTLNGFTCSCNSGYNLHPDMYQCIDIDECELQTDDCSENAECANTPGSFNCTCLDGYLDVNGDGRVCQDINECGLVPPVCDSRAECTNINGSFICTCNTGFEGDGKTCDDIEECTRNLDNCDTNAECVNTVGSFTCTCLPGWSGDGVNCTNIDECLDENLRECHPRAMCEDNEGSYICFCPPGLFGDGVTCDDLDECELGQSDCATDTSELCINTHGSYECRCNEGFTSNGTICQDIDECNIVNATQCSDNADCENTYGSYACTCQDGYAGDGITCMDVDECVAGTDDCDPDTGACSNTEGSFSCICITGYEGDGRNCTDIDECTTDSDDCNQICNNFVGGFFCSCFSGYELDPSEPNICLDVDECLLNLDNCTQGCNNTAGSYFCYCFEGFIEQANGECIPQVNCTVDKCINGQCFYNQGNETCICYDGYELSPDNETLCIDINECEDPLLNMCDQICNNTVGAYECSCNSGYRLAGNGRLCEDIDECVENLDDCDPVSSTCVNEPGTFRCACNDGFMRNGSVCQDVNECLGANDCSVNANCNNTYGSYQCSCKEGYMGDGYTCIDFDECSGFGLCDFFATCTNTIGSFDCECNSGFQGNGLFCLDIDECNATSSSYANCSSNAVCANEVGSFTCTCLDGYDGDGRTCVDVNECSLPISDSRAANCDPDATCTNLDGTFMCACNDGYSGNGTLCDDINECNETNSCVANSTCANLPGSYSCTCNSGYRGDGFVLCEDIEECVENIDECDENAECSNFIGGYDCECNTGFRGDGFTCSDRNECSNDNLNECHPLADCENTFGSYYCTCQVGFVSTSMPAGRTCEDFDECTLDPCDDNEECINTFGSYFCTCAPGYEEVNGTCVDIDECTMRPCEDVPNTRCENTIGGFNCICQTGFYSIGGNCSTVQSYSIQATFTDVKGIIVSRSLYTLAFQQENKPLLEADLTDLFEMSGLRDVLGVTIRTCNILDIGVDITFTVDLFANTTVTLQEVEMAFEQELIGKDNNIVSPDSVLLFDTLFVGEPIFNPCEEQTDNCTTNAECIFMGNSYNYTCQCNEGFMGDGFVSCTDIDECLGDPCTEVGEVCVNNVGSYVCECMRESGYFRDGAVCVLYKAYSGQFTILEVNKDASQAVFIDAYNDPTSLEYKILENRVCGSVRYSYLFDPLLQPYFVDCFVESFTDGSIQTIWTVLFNLAVDTTASDLEVVLLQSIVDEVDGDGILITGTQTLGNLTLVVATVDVDYVVTECPEGYCFNGATCIVVLGSYICNCAGDFYGSRCELEPTTPPPVVTTVAPTRPATTVEVVTTQKVVTTTKETVVTTASATTPSVTPVNGTEVTTEEVVPSTREEVSSEIPPVTEEPDAGLDPLLLIAIIVTGIAVLLVVVICCCCCCILLTQRRQHPLPGPSRYPGASKYYRPDPRVLYNMPISQRTARDSVYGIRGPYRYDDECSEYSDDDTSSFDSTSTDSFSDRHRRDSFRERENRLRHLAQVITQSPYLNEHMRERMSRHGPEAGPSTSRNAQFFRPYMASGHEEFAEQPHENPYYNNPMASAPTQQGFIHPSAGPEFYQQYY</sequence>
<dbReference type="InterPro" id="IPR018097">
    <property type="entry name" value="EGF_Ca-bd_CS"/>
</dbReference>
<dbReference type="Pfam" id="PF00094">
    <property type="entry name" value="VWD"/>
    <property type="match status" value="2"/>
</dbReference>
<accession>A0A9Q1C5J4</accession>
<evidence type="ECO:0000256" key="11">
    <source>
        <dbReference type="ARBA" id="ARBA00023157"/>
    </source>
</evidence>
<dbReference type="GO" id="GO:0016020">
    <property type="term" value="C:membrane"/>
    <property type="evidence" value="ECO:0007669"/>
    <property type="project" value="UniProtKB-SubCell"/>
</dbReference>
<comment type="subcellular location">
    <subcellularLocation>
        <location evidence="1">Membrane</location>
    </subcellularLocation>
    <subcellularLocation>
        <location evidence="2">Secreted</location>
    </subcellularLocation>
</comment>
<dbReference type="FunFam" id="2.10.25.10:FF:000066">
    <property type="entry name" value="FAT atypical cadherin 4"/>
    <property type="match status" value="1"/>
</dbReference>
<keyword evidence="11 13" id="KW-1015">Disulfide bond</keyword>
<dbReference type="GO" id="GO:0071944">
    <property type="term" value="C:cell periphery"/>
    <property type="evidence" value="ECO:0007669"/>
    <property type="project" value="UniProtKB-ARBA"/>
</dbReference>
<feature type="domain" description="EGF-like" evidence="20">
    <location>
        <begin position="2494"/>
        <end position="2539"/>
    </location>
</feature>
<feature type="domain" description="EGF-like" evidence="20">
    <location>
        <begin position="2738"/>
        <end position="2778"/>
    </location>
</feature>
<dbReference type="SMART" id="SM00832">
    <property type="entry name" value="C8"/>
    <property type="match status" value="1"/>
</dbReference>
<keyword evidence="3" id="KW-0964">Secreted</keyword>
<evidence type="ECO:0000313" key="26">
    <source>
        <dbReference type="Proteomes" id="UP001152320"/>
    </source>
</evidence>
<evidence type="ECO:0000256" key="14">
    <source>
        <dbReference type="PROSITE-ProRule" id="PRU00124"/>
    </source>
</evidence>
<keyword evidence="15" id="KW-0768">Sushi</keyword>
<evidence type="ECO:0000256" key="4">
    <source>
        <dbReference type="ARBA" id="ARBA00022536"/>
    </source>
</evidence>
<dbReference type="SUPFAM" id="SSF57196">
    <property type="entry name" value="EGF/Laminin"/>
    <property type="match status" value="3"/>
</dbReference>
<dbReference type="InterPro" id="IPR014853">
    <property type="entry name" value="VWF/SSPO/ZAN-like_Cys-rich_dom"/>
</dbReference>
<feature type="domain" description="EGF-like" evidence="20">
    <location>
        <begin position="2955"/>
        <end position="2991"/>
    </location>
</feature>
<evidence type="ECO:0000256" key="8">
    <source>
        <dbReference type="ARBA" id="ARBA00022837"/>
    </source>
</evidence>
<keyword evidence="6" id="KW-0732">Signal</keyword>
<feature type="compositionally biased region" description="Acidic residues" evidence="17">
    <location>
        <begin position="3160"/>
        <end position="3170"/>
    </location>
</feature>
<feature type="domain" description="EGF-like" evidence="20">
    <location>
        <begin position="1784"/>
        <end position="1824"/>
    </location>
</feature>
<feature type="domain" description="EGF-like" evidence="20">
    <location>
        <begin position="2242"/>
        <end position="2281"/>
    </location>
</feature>
<evidence type="ECO:0000256" key="3">
    <source>
        <dbReference type="ARBA" id="ARBA00022525"/>
    </source>
</evidence>
<dbReference type="InterPro" id="IPR002919">
    <property type="entry name" value="TIL_dom"/>
</dbReference>
<dbReference type="EMBL" id="JAIZAY010000007">
    <property type="protein sequence ID" value="KAJ8038782.1"/>
    <property type="molecule type" value="Genomic_DNA"/>
</dbReference>
<dbReference type="Pfam" id="PF00008">
    <property type="entry name" value="EGF"/>
    <property type="match status" value="1"/>
</dbReference>
<dbReference type="SMART" id="SM00179">
    <property type="entry name" value="EGF_CA"/>
    <property type="match status" value="25"/>
</dbReference>
<keyword evidence="5 18" id="KW-0812">Transmembrane</keyword>
<feature type="domain" description="EGF-like" evidence="20">
    <location>
        <begin position="2158"/>
        <end position="2199"/>
    </location>
</feature>
<dbReference type="Gene3D" id="2.10.25.10">
    <property type="entry name" value="Laminin"/>
    <property type="match status" value="29"/>
</dbReference>
<dbReference type="InterPro" id="IPR003886">
    <property type="entry name" value="NIDO_dom"/>
</dbReference>
<gene>
    <name evidence="25" type="ORF">HOLleu_16308</name>
</gene>
<dbReference type="InterPro" id="IPR001881">
    <property type="entry name" value="EGF-like_Ca-bd_dom"/>
</dbReference>
<feature type="domain" description="VWFD" evidence="24">
    <location>
        <begin position="1229"/>
        <end position="1435"/>
    </location>
</feature>
<feature type="domain" description="Sushi" evidence="22">
    <location>
        <begin position="602"/>
        <end position="661"/>
    </location>
</feature>
<dbReference type="InterPro" id="IPR005533">
    <property type="entry name" value="AMOP_dom"/>
</dbReference>
<dbReference type="InterPro" id="IPR000082">
    <property type="entry name" value="SEA_dom"/>
</dbReference>
<dbReference type="CDD" id="cd00033">
    <property type="entry name" value="CCP"/>
    <property type="match status" value="1"/>
</dbReference>
<feature type="domain" description="EGF-like" evidence="20">
    <location>
        <begin position="2282"/>
        <end position="2321"/>
    </location>
</feature>
<feature type="domain" description="NIDO" evidence="23">
    <location>
        <begin position="890"/>
        <end position="1050"/>
    </location>
</feature>
<dbReference type="InterPro" id="IPR000436">
    <property type="entry name" value="Sushi_SCR_CCP_dom"/>
</dbReference>
<evidence type="ECO:0000259" key="19">
    <source>
        <dbReference type="PROSITE" id="PS50024"/>
    </source>
</evidence>
<dbReference type="InterPro" id="IPR000742">
    <property type="entry name" value="EGF"/>
</dbReference>
<feature type="region of interest" description="Disordered" evidence="17">
    <location>
        <begin position="3160"/>
        <end position="3188"/>
    </location>
</feature>
<feature type="disulfide bond" evidence="13">
    <location>
        <begin position="2749"/>
        <end position="2766"/>
    </location>
</feature>
<feature type="coiled-coil region" evidence="16">
    <location>
        <begin position="1491"/>
        <end position="1518"/>
    </location>
</feature>
<feature type="disulfide bond" evidence="13">
    <location>
        <begin position="744"/>
        <end position="753"/>
    </location>
</feature>
<comment type="caution">
    <text evidence="13">Lacks conserved residue(s) required for the propagation of feature annotation.</text>
</comment>
<dbReference type="SMART" id="SM00181">
    <property type="entry name" value="EGF"/>
    <property type="match status" value="30"/>
</dbReference>
<dbReference type="PROSITE" id="PS01186">
    <property type="entry name" value="EGF_2"/>
    <property type="match status" value="16"/>
</dbReference>
<feature type="transmembrane region" description="Helical" evidence="18">
    <location>
        <begin position="3079"/>
        <end position="3106"/>
    </location>
</feature>
<keyword evidence="8" id="KW-0106">Calcium</keyword>
<dbReference type="PROSITE" id="PS50068">
    <property type="entry name" value="LDLRA_2"/>
    <property type="match status" value="2"/>
</dbReference>
<protein>
    <submittedName>
        <fullName evidence="25">Mucin-like protein</fullName>
    </submittedName>
</protein>
<feature type="disulfide bond" evidence="14">
    <location>
        <begin position="522"/>
        <end position="540"/>
    </location>
</feature>
<name>A0A9Q1C5J4_HOLLE</name>
<dbReference type="Proteomes" id="UP001152320">
    <property type="component" value="Chromosome 7"/>
</dbReference>
<evidence type="ECO:0000259" key="22">
    <source>
        <dbReference type="PROSITE" id="PS50923"/>
    </source>
</evidence>
<dbReference type="PANTHER" id="PTHR24039:SF53">
    <property type="entry name" value="EGF-LIKE DOMAIN-CONTAINING PROTEIN"/>
    <property type="match status" value="1"/>
</dbReference>
<feature type="domain" description="EGF-like" evidence="20">
    <location>
        <begin position="2200"/>
        <end position="2241"/>
    </location>
</feature>
<feature type="disulfide bond" evidence="15">
    <location>
        <begin position="632"/>
        <end position="659"/>
    </location>
</feature>
<dbReference type="InterPro" id="IPR036084">
    <property type="entry name" value="Ser_inhib-like_sf"/>
</dbReference>
<dbReference type="CDD" id="cd00054">
    <property type="entry name" value="EGF_CA"/>
    <property type="match status" value="20"/>
</dbReference>
<evidence type="ECO:0000256" key="12">
    <source>
        <dbReference type="ARBA" id="ARBA00023180"/>
    </source>
</evidence>
<comment type="caution">
    <text evidence="25">The sequence shown here is derived from an EMBL/GenBank/DDBJ whole genome shotgun (WGS) entry which is preliminary data.</text>
</comment>
<feature type="domain" description="EGF-like" evidence="20">
    <location>
        <begin position="1993"/>
        <end position="2034"/>
    </location>
</feature>
<feature type="disulfide bond" evidence="13">
    <location>
        <begin position="2981"/>
        <end position="2990"/>
    </location>
</feature>
<dbReference type="PROSITE" id="PS51220">
    <property type="entry name" value="NIDO"/>
    <property type="match status" value="1"/>
</dbReference>
<feature type="domain" description="EGF-like" evidence="20">
    <location>
        <begin position="2782"/>
        <end position="2823"/>
    </location>
</feature>
<dbReference type="Pfam" id="PF12947">
    <property type="entry name" value="EGF_3"/>
    <property type="match status" value="10"/>
</dbReference>
<keyword evidence="26" id="KW-1185">Reference proteome</keyword>
<feature type="domain" description="EGF-like" evidence="20">
    <location>
        <begin position="1908"/>
        <end position="1950"/>
    </location>
</feature>
<evidence type="ECO:0000256" key="18">
    <source>
        <dbReference type="SAM" id="Phobius"/>
    </source>
</evidence>
<evidence type="ECO:0000256" key="9">
    <source>
        <dbReference type="ARBA" id="ARBA00022989"/>
    </source>
</evidence>
<dbReference type="InterPro" id="IPR002172">
    <property type="entry name" value="LDrepeatLR_classA_rpt"/>
</dbReference>
<feature type="disulfide bond" evidence="14">
    <location>
        <begin position="515"/>
        <end position="527"/>
    </location>
</feature>
<feature type="domain" description="EGF-like" evidence="20">
    <location>
        <begin position="2366"/>
        <end position="2411"/>
    </location>
</feature>